<keyword evidence="5" id="KW-0547">Nucleotide-binding</keyword>
<evidence type="ECO:0000256" key="1">
    <source>
        <dbReference type="ARBA" id="ARBA00004202"/>
    </source>
</evidence>
<dbReference type="EMBL" id="CP000812">
    <property type="protein sequence ID" value="ABV33808.1"/>
    <property type="molecule type" value="Genomic_DNA"/>
</dbReference>
<accession>A8F6M4</accession>
<dbReference type="CDD" id="cd03214">
    <property type="entry name" value="ABC_Iron-Siderophores_B12_Hemin"/>
    <property type="match status" value="1"/>
</dbReference>
<dbReference type="InterPro" id="IPR003439">
    <property type="entry name" value="ABC_transporter-like_ATP-bd"/>
</dbReference>
<dbReference type="SUPFAM" id="SSF52540">
    <property type="entry name" value="P-loop containing nucleoside triphosphate hydrolases"/>
    <property type="match status" value="1"/>
</dbReference>
<dbReference type="InterPro" id="IPR051535">
    <property type="entry name" value="Siderophore_ABC-ATPase"/>
</dbReference>
<dbReference type="FunFam" id="3.40.50.300:FF:000134">
    <property type="entry name" value="Iron-enterobactin ABC transporter ATP-binding protein"/>
    <property type="match status" value="1"/>
</dbReference>
<dbReference type="Proteomes" id="UP000002016">
    <property type="component" value="Chromosome"/>
</dbReference>
<dbReference type="GO" id="GO:0005524">
    <property type="term" value="F:ATP binding"/>
    <property type="evidence" value="ECO:0007669"/>
    <property type="project" value="UniProtKB-KW"/>
</dbReference>
<dbReference type="GO" id="GO:0006826">
    <property type="term" value="P:iron ion transport"/>
    <property type="evidence" value="ECO:0007669"/>
    <property type="project" value="UniProtKB-KW"/>
</dbReference>
<dbReference type="PANTHER" id="PTHR42771:SF10">
    <property type="entry name" value="FERRICHROME TRANSPORT ATP-BINDING PROTEIN FHUC"/>
    <property type="match status" value="1"/>
</dbReference>
<dbReference type="Pfam" id="PF00005">
    <property type="entry name" value="ABC_tran"/>
    <property type="match status" value="1"/>
</dbReference>
<evidence type="ECO:0000256" key="7">
    <source>
        <dbReference type="ARBA" id="ARBA00023004"/>
    </source>
</evidence>
<dbReference type="KEGG" id="tle:Tlet_1249"/>
<dbReference type="eggNOG" id="COG1120">
    <property type="taxonomic scope" value="Bacteria"/>
</dbReference>
<keyword evidence="3" id="KW-1003">Cell membrane</keyword>
<evidence type="ECO:0000256" key="6">
    <source>
        <dbReference type="ARBA" id="ARBA00022840"/>
    </source>
</evidence>
<evidence type="ECO:0000256" key="2">
    <source>
        <dbReference type="ARBA" id="ARBA00022448"/>
    </source>
</evidence>
<sequence>MIQLSNLSFAYNGKPFINQIELLIEKAKITSIIGPNGSGKSTLLNLIAGLYKPHTGNVVIEGSDIFKISRKEIAKKLAIVFQQNYAPEDITVKELVQFGRNPHKKYFELLNDDDAGVVDWALRVTNMNHLSDRYVSQLSGGERQRAWIAMGLVQSTGILLLDEPTTFLDIRYQIEILELIKKINADCKLTVVMVLHDLNQAIRYSHRIIVMNSGEIVAKGDPGEIITPELIREVYGVEAEKIFIRHSGDKIIQLLFKRAFREER</sequence>
<keyword evidence="2" id="KW-0813">Transport</keyword>
<dbReference type="GO" id="GO:0005886">
    <property type="term" value="C:plasma membrane"/>
    <property type="evidence" value="ECO:0007669"/>
    <property type="project" value="UniProtKB-SubCell"/>
</dbReference>
<keyword evidence="4" id="KW-0410">Iron transport</keyword>
<dbReference type="RefSeq" id="WP_012003284.1">
    <property type="nucleotide sequence ID" value="NC_009828.1"/>
</dbReference>
<evidence type="ECO:0000256" key="8">
    <source>
        <dbReference type="ARBA" id="ARBA00023065"/>
    </source>
</evidence>
<protein>
    <submittedName>
        <fullName evidence="11">ABC transporter related</fullName>
    </submittedName>
</protein>
<dbReference type="InterPro" id="IPR003593">
    <property type="entry name" value="AAA+_ATPase"/>
</dbReference>
<reference evidence="11 12" key="1">
    <citation type="submission" date="2007-08" db="EMBL/GenBank/DDBJ databases">
        <title>Complete sequence of Thermotoga lettingae TMO.</title>
        <authorList>
            <consortium name="US DOE Joint Genome Institute"/>
            <person name="Copeland A."/>
            <person name="Lucas S."/>
            <person name="Lapidus A."/>
            <person name="Barry K."/>
            <person name="Glavina del Rio T."/>
            <person name="Dalin E."/>
            <person name="Tice H."/>
            <person name="Pitluck S."/>
            <person name="Foster B."/>
            <person name="Bruce D."/>
            <person name="Schmutz J."/>
            <person name="Larimer F."/>
            <person name="Land M."/>
            <person name="Hauser L."/>
            <person name="Kyrpides N."/>
            <person name="Mikhailova N."/>
            <person name="Nelson K."/>
            <person name="Gogarten J.P."/>
            <person name="Noll K."/>
            <person name="Richardson P."/>
        </authorList>
    </citation>
    <scope>NUCLEOTIDE SEQUENCE [LARGE SCALE GENOMIC DNA]</scope>
    <source>
        <strain evidence="12">ATCC BAA-301 / DSM 14385 / NBRC 107922 / TMO</strain>
    </source>
</reference>
<evidence type="ECO:0000313" key="12">
    <source>
        <dbReference type="Proteomes" id="UP000002016"/>
    </source>
</evidence>
<evidence type="ECO:0000313" key="11">
    <source>
        <dbReference type="EMBL" id="ABV33808.1"/>
    </source>
</evidence>
<dbReference type="HOGENOM" id="CLU_000604_1_11_0"/>
<dbReference type="AlphaFoldDB" id="A8F6M4"/>
<feature type="domain" description="ABC transporter" evidence="10">
    <location>
        <begin position="2"/>
        <end position="238"/>
    </location>
</feature>
<proteinExistence type="predicted"/>
<keyword evidence="9" id="KW-0472">Membrane</keyword>
<evidence type="ECO:0000256" key="5">
    <source>
        <dbReference type="ARBA" id="ARBA00022741"/>
    </source>
</evidence>
<evidence type="ECO:0000256" key="4">
    <source>
        <dbReference type="ARBA" id="ARBA00022496"/>
    </source>
</evidence>
<comment type="subcellular location">
    <subcellularLocation>
        <location evidence="1">Cell membrane</location>
        <topology evidence="1">Peripheral membrane protein</topology>
    </subcellularLocation>
</comment>
<keyword evidence="12" id="KW-1185">Reference proteome</keyword>
<keyword evidence="6" id="KW-0067">ATP-binding</keyword>
<keyword evidence="7" id="KW-0408">Iron</keyword>
<dbReference type="PANTHER" id="PTHR42771">
    <property type="entry name" value="IRON(3+)-HYDROXAMATE IMPORT ATP-BINDING PROTEIN FHUC"/>
    <property type="match status" value="1"/>
</dbReference>
<evidence type="ECO:0000256" key="3">
    <source>
        <dbReference type="ARBA" id="ARBA00022475"/>
    </source>
</evidence>
<dbReference type="Gene3D" id="3.40.50.300">
    <property type="entry name" value="P-loop containing nucleotide triphosphate hydrolases"/>
    <property type="match status" value="1"/>
</dbReference>
<reference evidence="11 12" key="2">
    <citation type="journal article" date="2009" name="Proc. Natl. Acad. Sci. U.S.A.">
        <title>On the chimeric nature, thermophilic origin, and phylogenetic placement of the Thermotogales.</title>
        <authorList>
            <person name="Zhaxybayeva O."/>
            <person name="Swithers K.S."/>
            <person name="Lapierre P."/>
            <person name="Fournier G.P."/>
            <person name="Bickhart D.M."/>
            <person name="DeBoy R.T."/>
            <person name="Nelson K.E."/>
            <person name="Nesbo C.L."/>
            <person name="Doolittle W.F."/>
            <person name="Gogarten J.P."/>
            <person name="Noll K.M."/>
        </authorList>
    </citation>
    <scope>NUCLEOTIDE SEQUENCE [LARGE SCALE GENOMIC DNA]</scope>
    <source>
        <strain evidence="12">ATCC BAA-301 / DSM 14385 / NBRC 107922 / TMO</strain>
    </source>
</reference>
<dbReference type="InterPro" id="IPR027417">
    <property type="entry name" value="P-loop_NTPase"/>
</dbReference>
<gene>
    <name evidence="11" type="ordered locus">Tlet_1249</name>
</gene>
<dbReference type="SMART" id="SM00382">
    <property type="entry name" value="AAA"/>
    <property type="match status" value="1"/>
</dbReference>
<dbReference type="OrthoDB" id="9799337at2"/>
<evidence type="ECO:0000256" key="9">
    <source>
        <dbReference type="ARBA" id="ARBA00023136"/>
    </source>
</evidence>
<dbReference type="PROSITE" id="PS50893">
    <property type="entry name" value="ABC_TRANSPORTER_2"/>
    <property type="match status" value="1"/>
</dbReference>
<keyword evidence="8" id="KW-0406">Ion transport</keyword>
<organism evidence="11 12">
    <name type="scientific">Pseudothermotoga lettingae (strain ATCC BAA-301 / DSM 14385 / NBRC 107922 / TMO)</name>
    <name type="common">Thermotoga lettingae</name>
    <dbReference type="NCBI Taxonomy" id="416591"/>
    <lineage>
        <taxon>Bacteria</taxon>
        <taxon>Thermotogati</taxon>
        <taxon>Thermotogota</taxon>
        <taxon>Thermotogae</taxon>
        <taxon>Thermotogales</taxon>
        <taxon>Thermotogaceae</taxon>
        <taxon>Pseudothermotoga</taxon>
    </lineage>
</organism>
<dbReference type="GO" id="GO:0016887">
    <property type="term" value="F:ATP hydrolysis activity"/>
    <property type="evidence" value="ECO:0007669"/>
    <property type="project" value="InterPro"/>
</dbReference>
<dbReference type="PROSITE" id="PS00211">
    <property type="entry name" value="ABC_TRANSPORTER_1"/>
    <property type="match status" value="1"/>
</dbReference>
<name>A8F6M4_PSELT</name>
<evidence type="ECO:0000259" key="10">
    <source>
        <dbReference type="PROSITE" id="PS50893"/>
    </source>
</evidence>
<dbReference type="InterPro" id="IPR017871">
    <property type="entry name" value="ABC_transporter-like_CS"/>
</dbReference>
<dbReference type="STRING" id="416591.Tlet_1249"/>